<dbReference type="InterPro" id="IPR013189">
    <property type="entry name" value="Glyco_hydro_32_C"/>
</dbReference>
<evidence type="ECO:0000256" key="5">
    <source>
        <dbReference type="RuleBase" id="RU365015"/>
    </source>
</evidence>
<keyword evidence="3 4" id="KW-0326">Glycosidase</keyword>
<comment type="similarity">
    <text evidence="1 4">Belongs to the glycosyl hydrolase 32 family.</text>
</comment>
<evidence type="ECO:0000313" key="9">
    <source>
        <dbReference type="Proteomes" id="UP000249493"/>
    </source>
</evidence>
<dbReference type="NCBIfam" id="TIGR01322">
    <property type="entry name" value="scrB_fam"/>
    <property type="match status" value="1"/>
</dbReference>
<dbReference type="GO" id="GO:0005985">
    <property type="term" value="P:sucrose metabolic process"/>
    <property type="evidence" value="ECO:0007669"/>
    <property type="project" value="UniProtKB-UniPathway"/>
</dbReference>
<comment type="catalytic activity">
    <reaction evidence="4">
        <text>Hydrolysis of terminal non-reducing beta-D-fructofuranoside residues in beta-D-fructofuranosides.</text>
        <dbReference type="EC" id="3.2.1.26"/>
    </reaction>
</comment>
<name>A0A327N3I6_PSEFL</name>
<protein>
    <recommendedName>
        <fullName evidence="4">Sucrose-6-phosphate hydrolase</fullName>
        <ecNumber evidence="4">3.2.1.26</ecNumber>
    </recommendedName>
    <alternativeName>
        <fullName evidence="5">Invertase</fullName>
    </alternativeName>
</protein>
<gene>
    <name evidence="8" type="ORF">DOZ80_15255</name>
</gene>
<dbReference type="SMART" id="SM00640">
    <property type="entry name" value="Glyco_32"/>
    <property type="match status" value="1"/>
</dbReference>
<dbReference type="UniPathway" id="UPA00238"/>
<keyword evidence="2 4" id="KW-0378">Hydrolase</keyword>
<evidence type="ECO:0000256" key="2">
    <source>
        <dbReference type="ARBA" id="ARBA00022801"/>
    </source>
</evidence>
<feature type="domain" description="Glycosyl hydrolase family 32 C-terminal" evidence="7">
    <location>
        <begin position="369"/>
        <end position="488"/>
    </location>
</feature>
<dbReference type="PANTHER" id="PTHR43101:SF1">
    <property type="entry name" value="BETA-FRUCTOSIDASE"/>
    <property type="match status" value="1"/>
</dbReference>
<dbReference type="InterPro" id="IPR013320">
    <property type="entry name" value="ConA-like_dom_sf"/>
</dbReference>
<evidence type="ECO:0000256" key="3">
    <source>
        <dbReference type="ARBA" id="ARBA00023295"/>
    </source>
</evidence>
<comment type="caution">
    <text evidence="8">The sequence shown here is derived from an EMBL/GenBank/DDBJ whole genome shotgun (WGS) entry which is preliminary data.</text>
</comment>
<dbReference type="RefSeq" id="WP_111283916.1">
    <property type="nucleotide sequence ID" value="NZ_QLIN01000005.1"/>
</dbReference>
<evidence type="ECO:0000313" key="8">
    <source>
        <dbReference type="EMBL" id="RAI69495.1"/>
    </source>
</evidence>
<dbReference type="PROSITE" id="PS00609">
    <property type="entry name" value="GLYCOSYL_HYDROL_F32"/>
    <property type="match status" value="1"/>
</dbReference>
<dbReference type="Proteomes" id="UP000249493">
    <property type="component" value="Unassembled WGS sequence"/>
</dbReference>
<dbReference type="InterPro" id="IPR001362">
    <property type="entry name" value="Glyco_hydro_32"/>
</dbReference>
<comment type="function">
    <text evidence="5">Enables the bacterium to metabolize sucrose as a sole carbon source.</text>
</comment>
<dbReference type="InterPro" id="IPR051214">
    <property type="entry name" value="GH32_Enzymes"/>
</dbReference>
<dbReference type="InterPro" id="IPR013148">
    <property type="entry name" value="Glyco_hydro_32_N"/>
</dbReference>
<evidence type="ECO:0000256" key="4">
    <source>
        <dbReference type="RuleBase" id="RU362110"/>
    </source>
</evidence>
<evidence type="ECO:0000259" key="7">
    <source>
        <dbReference type="Pfam" id="PF08244"/>
    </source>
</evidence>
<keyword evidence="5" id="KW-0119">Carbohydrate metabolism</keyword>
<organism evidence="8 9">
    <name type="scientific">Pseudomonas fluorescens</name>
    <dbReference type="NCBI Taxonomy" id="294"/>
    <lineage>
        <taxon>Bacteria</taxon>
        <taxon>Pseudomonadati</taxon>
        <taxon>Pseudomonadota</taxon>
        <taxon>Gammaproteobacteria</taxon>
        <taxon>Pseudomonadales</taxon>
        <taxon>Pseudomonadaceae</taxon>
        <taxon>Pseudomonas</taxon>
    </lineage>
</organism>
<dbReference type="EMBL" id="QLIN01000005">
    <property type="protein sequence ID" value="RAI69495.1"/>
    <property type="molecule type" value="Genomic_DNA"/>
</dbReference>
<dbReference type="Pfam" id="PF00251">
    <property type="entry name" value="Glyco_hydro_32N"/>
    <property type="match status" value="1"/>
</dbReference>
<proteinExistence type="inferred from homology"/>
<sequence length="502" mass="56699">MTLSSNNMSDPMSSSLDLDLAQCALSDGLSRVIQDYRPGYHIAPPAGWMNDPNGVVYFRGEYHVFYQHYPFEAKWGPMYWGHAKSADLVHWQHLPIALAPGDDFDRDGCFSGSAVVCGDTLALIYTGHTWLGEVGDERFIRQVQCLATSIDGVRFVKHGAVIETAPQDTIMHFRDPKVWKEDDYWYLIAGARLGDRPLLPLYRSTDLHAWEFLDYVSSGSEGDGYMWECPDLFRLNGRDVLLYSPQGMPPQGYERLNKYQTGYRVGRLDSEWHFTGGPFIELDNGHDFYAAQTLLTADGRRLVWGWLDMWESPMPSQAHHWCGMLGLPRELELCADRLCVYPARELTALRKTLLPSTPWWEASGTRWVPEVNGDMLEIHVHLDLLGCTDGHLGIALRCSEDGGEQTLLYYDAVLQRLVLDRSRSGAQVTGQRSVSIDPTQELLELRVFLDRSSIEVFDENGRFTLSCRLYPRPDSLGVKLLASGSGGRVSIPRAWPLASGWQ</sequence>
<dbReference type="InterPro" id="IPR018053">
    <property type="entry name" value="Glyco_hydro_32_AS"/>
</dbReference>
<dbReference type="InterPro" id="IPR023296">
    <property type="entry name" value="Glyco_hydro_beta-prop_sf"/>
</dbReference>
<reference evidence="8 9" key="1">
    <citation type="submission" date="2018-06" db="EMBL/GenBank/DDBJ databases">
        <authorList>
            <person name="Zhirakovskaya E."/>
        </authorList>
    </citation>
    <scope>NUCLEOTIDE SEQUENCE [LARGE SCALE GENOMIC DNA]</scope>
    <source>
        <strain evidence="8 9">LY3</strain>
    </source>
</reference>
<dbReference type="EC" id="3.2.1.26" evidence="4"/>
<dbReference type="SUPFAM" id="SSF75005">
    <property type="entry name" value="Arabinanase/levansucrase/invertase"/>
    <property type="match status" value="1"/>
</dbReference>
<dbReference type="InterPro" id="IPR006232">
    <property type="entry name" value="Suc6P_hydrolase"/>
</dbReference>
<keyword evidence="5" id="KW-0963">Cytoplasm</keyword>
<dbReference type="GO" id="GO:0004564">
    <property type="term" value="F:beta-fructofuranosidase activity"/>
    <property type="evidence" value="ECO:0007669"/>
    <property type="project" value="UniProtKB-EC"/>
</dbReference>
<evidence type="ECO:0000256" key="1">
    <source>
        <dbReference type="ARBA" id="ARBA00009902"/>
    </source>
</evidence>
<evidence type="ECO:0000259" key="6">
    <source>
        <dbReference type="Pfam" id="PF00251"/>
    </source>
</evidence>
<dbReference type="Pfam" id="PF08244">
    <property type="entry name" value="Glyco_hydro_32C"/>
    <property type="match status" value="1"/>
</dbReference>
<dbReference type="CDD" id="cd08996">
    <property type="entry name" value="GH32_FFase"/>
    <property type="match status" value="1"/>
</dbReference>
<comment type="pathway">
    <text evidence="5">Glycan biosynthesis; sucrose metabolism.</text>
</comment>
<dbReference type="Gene3D" id="2.60.120.560">
    <property type="entry name" value="Exo-inulinase, domain 1"/>
    <property type="match status" value="1"/>
</dbReference>
<dbReference type="PANTHER" id="PTHR43101">
    <property type="entry name" value="BETA-FRUCTOSIDASE"/>
    <property type="match status" value="1"/>
</dbReference>
<dbReference type="AlphaFoldDB" id="A0A327N3I6"/>
<comment type="subcellular location">
    <subcellularLocation>
        <location evidence="5">Cytoplasm</location>
    </subcellularLocation>
</comment>
<dbReference type="GO" id="GO:0005737">
    <property type="term" value="C:cytoplasm"/>
    <property type="evidence" value="ECO:0007669"/>
    <property type="project" value="UniProtKB-SubCell"/>
</dbReference>
<feature type="domain" description="Glycosyl hydrolase family 32 N-terminal" evidence="6">
    <location>
        <begin position="41"/>
        <end position="342"/>
    </location>
</feature>
<dbReference type="SUPFAM" id="SSF49899">
    <property type="entry name" value="Concanavalin A-like lectins/glucanases"/>
    <property type="match status" value="1"/>
</dbReference>
<accession>A0A327N3I6</accession>
<dbReference type="Gene3D" id="2.115.10.20">
    <property type="entry name" value="Glycosyl hydrolase domain, family 43"/>
    <property type="match status" value="1"/>
</dbReference>